<dbReference type="InterPro" id="IPR004358">
    <property type="entry name" value="Sig_transdc_His_kin-like_C"/>
</dbReference>
<keyword evidence="9" id="KW-0479">Metal-binding</keyword>
<keyword evidence="10 18" id="KW-0418">Kinase</keyword>
<keyword evidence="8" id="KW-0808">Transferase</keyword>
<comment type="function">
    <text evidence="14">Member of the two-component regulatory system NreB/NreC involved in the control of dissimilatory nitrate/nitrite reduction in response to oxygen. NreB functions as a direct oxygen sensor histidine kinase which is autophosphorylated, in the absence of oxygen, probably at the conserved histidine residue, and transfers its phosphate group probably to a conserved aspartate residue of NreC. NreB/NreC activates the expression of the nitrate (narGHJI) and nitrite (nir) reductase operons, as well as the putative nitrate transporter gene narT.</text>
</comment>
<dbReference type="PANTHER" id="PTHR24421">
    <property type="entry name" value="NITRATE/NITRITE SENSOR PROTEIN NARX-RELATED"/>
    <property type="match status" value="1"/>
</dbReference>
<evidence type="ECO:0000256" key="3">
    <source>
        <dbReference type="ARBA" id="ARBA00004496"/>
    </source>
</evidence>
<proteinExistence type="predicted"/>
<dbReference type="Pfam" id="PF07730">
    <property type="entry name" value="HisKA_3"/>
    <property type="match status" value="1"/>
</dbReference>
<evidence type="ECO:0000256" key="12">
    <source>
        <dbReference type="ARBA" id="ARBA00023012"/>
    </source>
</evidence>
<keyword evidence="19" id="KW-1185">Reference proteome</keyword>
<comment type="caution">
    <text evidence="18">The sequence shown here is derived from an EMBL/GenBank/DDBJ whole genome shotgun (WGS) entry which is preliminary data.</text>
</comment>
<dbReference type="CDD" id="cd16917">
    <property type="entry name" value="HATPase_UhpB-NarQ-NarX-like"/>
    <property type="match status" value="1"/>
</dbReference>
<dbReference type="GO" id="GO:0016020">
    <property type="term" value="C:membrane"/>
    <property type="evidence" value="ECO:0007669"/>
    <property type="project" value="InterPro"/>
</dbReference>
<evidence type="ECO:0000256" key="11">
    <source>
        <dbReference type="ARBA" id="ARBA00023004"/>
    </source>
</evidence>
<organism evidence="18 19">
    <name type="scientific">Asanoa ferruginea</name>
    <dbReference type="NCBI Taxonomy" id="53367"/>
    <lineage>
        <taxon>Bacteria</taxon>
        <taxon>Bacillati</taxon>
        <taxon>Actinomycetota</taxon>
        <taxon>Actinomycetes</taxon>
        <taxon>Micromonosporales</taxon>
        <taxon>Micromonosporaceae</taxon>
        <taxon>Asanoa</taxon>
    </lineage>
</organism>
<evidence type="ECO:0000256" key="5">
    <source>
        <dbReference type="ARBA" id="ARBA00017322"/>
    </source>
</evidence>
<dbReference type="PROSITE" id="PS50109">
    <property type="entry name" value="HIS_KIN"/>
    <property type="match status" value="1"/>
</dbReference>
<evidence type="ECO:0000256" key="6">
    <source>
        <dbReference type="ARBA" id="ARBA00022485"/>
    </source>
</evidence>
<dbReference type="PIRSF" id="PIRSF037434">
    <property type="entry name" value="STHK_ChrS"/>
    <property type="match status" value="1"/>
</dbReference>
<evidence type="ECO:0000256" key="16">
    <source>
        <dbReference type="SAM" id="Phobius"/>
    </source>
</evidence>
<dbReference type="SUPFAM" id="SSF55874">
    <property type="entry name" value="ATPase domain of HSP90 chaperone/DNA topoisomerase II/histidine kinase"/>
    <property type="match status" value="1"/>
</dbReference>
<dbReference type="PRINTS" id="PR00344">
    <property type="entry name" value="BCTRLSENSOR"/>
</dbReference>
<protein>
    <recommendedName>
        <fullName evidence="5">Oxygen sensor histidine kinase NreB</fullName>
        <ecNumber evidence="4">2.7.13.3</ecNumber>
    </recommendedName>
    <alternativeName>
        <fullName evidence="15">Nitrogen regulation protein B</fullName>
    </alternativeName>
</protein>
<keyword evidence="12" id="KW-0902">Two-component regulatory system</keyword>
<keyword evidence="7" id="KW-0963">Cytoplasm</keyword>
<gene>
    <name evidence="18" type="ORF">DFJ67_4161</name>
</gene>
<feature type="transmembrane region" description="Helical" evidence="16">
    <location>
        <begin position="48"/>
        <end position="66"/>
    </location>
</feature>
<dbReference type="InterPro" id="IPR050482">
    <property type="entry name" value="Sensor_HK_TwoCompSys"/>
</dbReference>
<comment type="subcellular location">
    <subcellularLocation>
        <location evidence="3">Cytoplasm</location>
    </subcellularLocation>
</comment>
<dbReference type="GO" id="GO:0051539">
    <property type="term" value="F:4 iron, 4 sulfur cluster binding"/>
    <property type="evidence" value="ECO:0007669"/>
    <property type="project" value="UniProtKB-KW"/>
</dbReference>
<dbReference type="PANTHER" id="PTHR24421:SF62">
    <property type="entry name" value="SENSORY TRANSDUCTION HISTIDINE KINASE"/>
    <property type="match status" value="1"/>
</dbReference>
<keyword evidence="16" id="KW-1133">Transmembrane helix</keyword>
<dbReference type="EC" id="2.7.13.3" evidence="4"/>
<dbReference type="RefSeq" id="WP_239097399.1">
    <property type="nucleotide sequence ID" value="NZ_BONB01000040.1"/>
</dbReference>
<evidence type="ECO:0000256" key="1">
    <source>
        <dbReference type="ARBA" id="ARBA00000085"/>
    </source>
</evidence>
<evidence type="ECO:0000313" key="18">
    <source>
        <dbReference type="EMBL" id="REF98151.1"/>
    </source>
</evidence>
<dbReference type="SMART" id="SM00387">
    <property type="entry name" value="HATPase_c"/>
    <property type="match status" value="1"/>
</dbReference>
<comment type="catalytic activity">
    <reaction evidence="1">
        <text>ATP + protein L-histidine = ADP + protein N-phospho-L-histidine.</text>
        <dbReference type="EC" id="2.7.13.3"/>
    </reaction>
</comment>
<comment type="cofactor">
    <cofactor evidence="2">
        <name>[4Fe-4S] cluster</name>
        <dbReference type="ChEBI" id="CHEBI:49883"/>
    </cofactor>
</comment>
<feature type="domain" description="Histidine kinase" evidence="17">
    <location>
        <begin position="325"/>
        <end position="417"/>
    </location>
</feature>
<evidence type="ECO:0000256" key="15">
    <source>
        <dbReference type="ARBA" id="ARBA00030800"/>
    </source>
</evidence>
<evidence type="ECO:0000256" key="13">
    <source>
        <dbReference type="ARBA" id="ARBA00023014"/>
    </source>
</evidence>
<dbReference type="GO" id="GO:0046872">
    <property type="term" value="F:metal ion binding"/>
    <property type="evidence" value="ECO:0007669"/>
    <property type="project" value="UniProtKB-KW"/>
</dbReference>
<dbReference type="EMBL" id="QUMQ01000001">
    <property type="protein sequence ID" value="REF98151.1"/>
    <property type="molecule type" value="Genomic_DNA"/>
</dbReference>
<dbReference type="Gene3D" id="3.30.565.10">
    <property type="entry name" value="Histidine kinase-like ATPase, C-terminal domain"/>
    <property type="match status" value="1"/>
</dbReference>
<feature type="transmembrane region" description="Helical" evidence="16">
    <location>
        <begin position="122"/>
        <end position="140"/>
    </location>
</feature>
<keyword evidence="13" id="KW-0411">Iron-sulfur</keyword>
<dbReference type="Proteomes" id="UP000256913">
    <property type="component" value="Unassembled WGS sequence"/>
</dbReference>
<evidence type="ECO:0000256" key="8">
    <source>
        <dbReference type="ARBA" id="ARBA00022679"/>
    </source>
</evidence>
<feature type="transmembrane region" description="Helical" evidence="16">
    <location>
        <begin position="23"/>
        <end position="42"/>
    </location>
</feature>
<keyword evidence="11" id="KW-0408">Iron</keyword>
<evidence type="ECO:0000256" key="7">
    <source>
        <dbReference type="ARBA" id="ARBA00022490"/>
    </source>
</evidence>
<dbReference type="InterPro" id="IPR005467">
    <property type="entry name" value="His_kinase_dom"/>
</dbReference>
<sequence length="419" mass="44891">MRNAMPLAVDAGTERWVRFAHRAVYGLLAVMAGVTVLLNPGLDGDTPLLLGLILLMGLWILCLFTLRPAARTRALPMSIFFVGLYAILLLLVLEEPYFGFLTPIGYFFAFGVLPWPWRIPGVIGVAAAAGIAQAAGIPLATAEGLLLHLAIILINAAPMTAFAWIDWHGDKEREERARTMVELRAANERLETTLAENASLHERLLGQAREAGIHEERQRMAREIHDTLAQGLTGIVTQLQAAEQAATEPDRWRRHLGAATDLARESLQEARRSVHALRPEPLRGARLGDAVAGVAQRWSARHGIPVEVTTTGTERPMAAEAELALLRTAQEALANVAAHAGATRVGVTLSYLDGEVALDVRDDGRGFDPAKPPVSKTGGGFGLLAMRQRIEQVAGTLQVESEPSAGTAISASIPAGAAA</sequence>
<accession>A0A3D9ZLR0</accession>
<dbReference type="Pfam" id="PF02518">
    <property type="entry name" value="HATPase_c"/>
    <property type="match status" value="1"/>
</dbReference>
<dbReference type="GO" id="GO:0005737">
    <property type="term" value="C:cytoplasm"/>
    <property type="evidence" value="ECO:0007669"/>
    <property type="project" value="UniProtKB-SubCell"/>
</dbReference>
<dbReference type="GO" id="GO:0046983">
    <property type="term" value="F:protein dimerization activity"/>
    <property type="evidence" value="ECO:0007669"/>
    <property type="project" value="InterPro"/>
</dbReference>
<dbReference type="AlphaFoldDB" id="A0A3D9ZLR0"/>
<keyword evidence="16" id="KW-0472">Membrane</keyword>
<dbReference type="InterPro" id="IPR011712">
    <property type="entry name" value="Sig_transdc_His_kin_sub3_dim/P"/>
</dbReference>
<feature type="transmembrane region" description="Helical" evidence="16">
    <location>
        <begin position="73"/>
        <end position="91"/>
    </location>
</feature>
<dbReference type="InterPro" id="IPR017205">
    <property type="entry name" value="Sig_transdc_His_kinase_ChrS"/>
</dbReference>
<dbReference type="InterPro" id="IPR036890">
    <property type="entry name" value="HATPase_C_sf"/>
</dbReference>
<dbReference type="GO" id="GO:0000155">
    <property type="term" value="F:phosphorelay sensor kinase activity"/>
    <property type="evidence" value="ECO:0007669"/>
    <property type="project" value="InterPro"/>
</dbReference>
<name>A0A3D9ZLR0_9ACTN</name>
<evidence type="ECO:0000313" key="19">
    <source>
        <dbReference type="Proteomes" id="UP000256913"/>
    </source>
</evidence>
<keyword evidence="16" id="KW-0812">Transmembrane</keyword>
<evidence type="ECO:0000256" key="10">
    <source>
        <dbReference type="ARBA" id="ARBA00022777"/>
    </source>
</evidence>
<feature type="transmembrane region" description="Helical" evidence="16">
    <location>
        <begin position="146"/>
        <end position="167"/>
    </location>
</feature>
<dbReference type="Gene3D" id="1.20.5.1930">
    <property type="match status" value="1"/>
</dbReference>
<reference evidence="18 19" key="1">
    <citation type="submission" date="2018-08" db="EMBL/GenBank/DDBJ databases">
        <title>Sequencing the genomes of 1000 actinobacteria strains.</title>
        <authorList>
            <person name="Klenk H.-P."/>
        </authorList>
    </citation>
    <scope>NUCLEOTIDE SEQUENCE [LARGE SCALE GENOMIC DNA]</scope>
    <source>
        <strain evidence="18 19">DSM 44099</strain>
    </source>
</reference>
<keyword evidence="6" id="KW-0004">4Fe-4S</keyword>
<evidence type="ECO:0000256" key="2">
    <source>
        <dbReference type="ARBA" id="ARBA00001966"/>
    </source>
</evidence>
<dbReference type="InterPro" id="IPR003594">
    <property type="entry name" value="HATPase_dom"/>
</dbReference>
<evidence type="ECO:0000256" key="14">
    <source>
        <dbReference type="ARBA" id="ARBA00024827"/>
    </source>
</evidence>
<evidence type="ECO:0000256" key="4">
    <source>
        <dbReference type="ARBA" id="ARBA00012438"/>
    </source>
</evidence>
<evidence type="ECO:0000259" key="17">
    <source>
        <dbReference type="PROSITE" id="PS50109"/>
    </source>
</evidence>
<evidence type="ECO:0000256" key="9">
    <source>
        <dbReference type="ARBA" id="ARBA00022723"/>
    </source>
</evidence>